<reference evidence="7 8" key="1">
    <citation type="submission" date="2020-05" db="EMBL/GenBank/DDBJ databases">
        <title>Bremerella alba sp. nov., a novel planctomycete isolated from the surface of the macroalga Fucus spiralis.</title>
        <authorList>
            <person name="Godinho O."/>
            <person name="Botelho R."/>
            <person name="Albuquerque L."/>
            <person name="Wiegand S."/>
            <person name="Da Costa M.S."/>
            <person name="Lobo-Da-Cunha A."/>
            <person name="Jogler C."/>
            <person name="Lage O.M."/>
        </authorList>
    </citation>
    <scope>NUCLEOTIDE SEQUENCE [LARGE SCALE GENOMIC DNA]</scope>
    <source>
        <strain evidence="7 8">FF15</strain>
    </source>
</reference>
<dbReference type="SUPFAM" id="SSF51905">
    <property type="entry name" value="FAD/NAD(P)-binding domain"/>
    <property type="match status" value="1"/>
</dbReference>
<protein>
    <recommendedName>
        <fullName evidence="9">Xanthan lyase</fullName>
    </recommendedName>
</protein>
<feature type="chain" id="PRO_5031004481" description="Xanthan lyase" evidence="6">
    <location>
        <begin position="24"/>
        <end position="559"/>
    </location>
</feature>
<keyword evidence="6" id="KW-0732">Signal</keyword>
<organism evidence="7 8">
    <name type="scientific">Bremerella alba</name>
    <dbReference type="NCBI Taxonomy" id="980252"/>
    <lineage>
        <taxon>Bacteria</taxon>
        <taxon>Pseudomonadati</taxon>
        <taxon>Planctomycetota</taxon>
        <taxon>Planctomycetia</taxon>
        <taxon>Pirellulales</taxon>
        <taxon>Pirellulaceae</taxon>
        <taxon>Bremerella</taxon>
    </lineage>
</organism>
<dbReference type="InterPro" id="IPR036188">
    <property type="entry name" value="FAD/NAD-bd_sf"/>
</dbReference>
<dbReference type="PANTHER" id="PTHR43498">
    <property type="entry name" value="FERREDOXIN:COB-COM HETERODISULFIDE REDUCTASE SUBUNIT A"/>
    <property type="match status" value="1"/>
</dbReference>
<accession>A0A7V8V5X7</accession>
<keyword evidence="5" id="KW-0411">Iron-sulfur</keyword>
<dbReference type="EMBL" id="JABRWO010000007">
    <property type="protein sequence ID" value="MBA2115498.1"/>
    <property type="molecule type" value="Genomic_DNA"/>
</dbReference>
<comment type="caution">
    <text evidence="7">The sequence shown here is derived from an EMBL/GenBank/DDBJ whole genome shotgun (WGS) entry which is preliminary data.</text>
</comment>
<sequence>MIPRYILTALLFTLLVSQTPSYAQQASQYDLVVYGGTSAGVAAAVQAKQMGKSVVIVSPDTHLGGLSSNGLGRTDSGRQNAIGGIAKEFYHRIYQHYAKPQSWPHQTPRAYLAQREAHGASDSKNKTWWVFEPHVAENIFEQFIAENDIEVLRDQWLDRDHGVGMDGQRIVSITTLSGKTLAGKMFIDATYEGDLMAAAGVTYTIGRESNAKYDEIGNGVEVAKNVKNHRFRVPVDPYVTPGDPSSGLVWGVHDQGPGEEGAGDHRVQAYCYRMCMSRVPENRVPFRKPEGYDESVYELLFRNYEAGDPRLPLHPAPAPNGKTDTNNNGAFSTDNIGMNYDYPEASYEEREQILAQHRTYQQGLMWTLANHARVPKQVRDEMAQWGLAQDEFVDNDHWPYQIYVREARRMVSDYVQTEHDCRRLRLCEDSVGLGSYNMDSHNVQRFVSTDGTVQNEGDVQVATGGSYAISYRCLIPKQGEATNLLVPCCLSSSHIAFGSIRMEPVFMILGQSSATAAALAIDQDCALQKLPYADLKARLEKDGQQLVPAGKPKPFSPPK</sequence>
<feature type="signal peptide" evidence="6">
    <location>
        <begin position="1"/>
        <end position="23"/>
    </location>
</feature>
<dbReference type="PANTHER" id="PTHR43498:SF1">
    <property type="entry name" value="COB--COM HETERODISULFIDE REDUCTASE IRON-SULFUR SUBUNIT A"/>
    <property type="match status" value="1"/>
</dbReference>
<dbReference type="Pfam" id="PF12831">
    <property type="entry name" value="FAD_oxidored"/>
    <property type="match status" value="1"/>
</dbReference>
<evidence type="ECO:0000313" key="7">
    <source>
        <dbReference type="EMBL" id="MBA2115498.1"/>
    </source>
</evidence>
<evidence type="ECO:0000313" key="8">
    <source>
        <dbReference type="Proteomes" id="UP000551616"/>
    </source>
</evidence>
<dbReference type="AlphaFoldDB" id="A0A7V8V5X7"/>
<evidence type="ECO:0008006" key="9">
    <source>
        <dbReference type="Google" id="ProtNLM"/>
    </source>
</evidence>
<evidence type="ECO:0000256" key="5">
    <source>
        <dbReference type="ARBA" id="ARBA00023014"/>
    </source>
</evidence>
<evidence type="ECO:0000256" key="6">
    <source>
        <dbReference type="SAM" id="SignalP"/>
    </source>
</evidence>
<dbReference type="GO" id="GO:0016491">
    <property type="term" value="F:oxidoreductase activity"/>
    <property type="evidence" value="ECO:0007669"/>
    <property type="project" value="UniProtKB-KW"/>
</dbReference>
<dbReference type="Proteomes" id="UP000551616">
    <property type="component" value="Unassembled WGS sequence"/>
</dbReference>
<keyword evidence="3" id="KW-0560">Oxidoreductase</keyword>
<dbReference type="GO" id="GO:0051539">
    <property type="term" value="F:4 iron, 4 sulfur cluster binding"/>
    <property type="evidence" value="ECO:0007669"/>
    <property type="project" value="UniProtKB-KW"/>
</dbReference>
<dbReference type="Gene3D" id="3.50.50.60">
    <property type="entry name" value="FAD/NAD(P)-binding domain"/>
    <property type="match status" value="1"/>
</dbReference>
<dbReference type="GO" id="GO:0046872">
    <property type="term" value="F:metal ion binding"/>
    <property type="evidence" value="ECO:0007669"/>
    <property type="project" value="UniProtKB-KW"/>
</dbReference>
<name>A0A7V8V5X7_9BACT</name>
<dbReference type="InterPro" id="IPR039650">
    <property type="entry name" value="HdrA-like"/>
</dbReference>
<evidence type="ECO:0000256" key="4">
    <source>
        <dbReference type="ARBA" id="ARBA00023004"/>
    </source>
</evidence>
<dbReference type="RefSeq" id="WP_207396935.1">
    <property type="nucleotide sequence ID" value="NZ_JABRWO010000007.1"/>
</dbReference>
<keyword evidence="1" id="KW-0004">4Fe-4S</keyword>
<evidence type="ECO:0000256" key="1">
    <source>
        <dbReference type="ARBA" id="ARBA00022485"/>
    </source>
</evidence>
<evidence type="ECO:0000256" key="2">
    <source>
        <dbReference type="ARBA" id="ARBA00022723"/>
    </source>
</evidence>
<evidence type="ECO:0000256" key="3">
    <source>
        <dbReference type="ARBA" id="ARBA00023002"/>
    </source>
</evidence>
<proteinExistence type="predicted"/>
<keyword evidence="4" id="KW-0408">Iron</keyword>
<keyword evidence="2" id="KW-0479">Metal-binding</keyword>
<gene>
    <name evidence="7" type="ORF">HOV93_26800</name>
</gene>
<keyword evidence="8" id="KW-1185">Reference proteome</keyword>